<dbReference type="InterPro" id="IPR012093">
    <property type="entry name" value="Pirin"/>
</dbReference>
<dbReference type="Proteomes" id="UP000256561">
    <property type="component" value="Unassembled WGS sequence"/>
</dbReference>
<evidence type="ECO:0000256" key="2">
    <source>
        <dbReference type="PIRSR" id="PIRSR006232-1"/>
    </source>
</evidence>
<reference evidence="7" key="1">
    <citation type="submission" date="2018-08" db="EMBL/GenBank/DDBJ databases">
        <authorList>
            <person name="Zhang J."/>
            <person name="Du Z.-J."/>
        </authorList>
    </citation>
    <scope>NUCLEOTIDE SEQUENCE [LARGE SCALE GENOMIC DNA]</scope>
    <source>
        <strain evidence="7">KCTC 52655</strain>
    </source>
</reference>
<comment type="similarity">
    <text evidence="1 3">Belongs to the pirin family.</text>
</comment>
<proteinExistence type="inferred from homology"/>
<organism evidence="6 7">
    <name type="scientific">Alteromonas aestuariivivens</name>
    <dbReference type="NCBI Taxonomy" id="1938339"/>
    <lineage>
        <taxon>Bacteria</taxon>
        <taxon>Pseudomonadati</taxon>
        <taxon>Pseudomonadota</taxon>
        <taxon>Gammaproteobacteria</taxon>
        <taxon>Alteromonadales</taxon>
        <taxon>Alteromonadaceae</taxon>
        <taxon>Alteromonas/Salinimonas group</taxon>
        <taxon>Alteromonas</taxon>
    </lineage>
</organism>
<dbReference type="InterPro" id="IPR041602">
    <property type="entry name" value="Quercetinase_C"/>
</dbReference>
<evidence type="ECO:0000256" key="3">
    <source>
        <dbReference type="RuleBase" id="RU003457"/>
    </source>
</evidence>
<dbReference type="AlphaFoldDB" id="A0A3D8M2S8"/>
<dbReference type="OrthoDB" id="9780903at2"/>
<sequence length="231" mass="25434">MIYIRRANERGKVNLGWLNSRHSFSFGHYYDPKHMGVSVLRVINDDVVEPGRGFDTHGHRDMEIVSYVVEGALEHKDSKGNQYVIPAGDVQRMSAGKGILHSEYNASATKPVNFMQIWITPNVTGIEPSYEQKTIEQSSALTPIVSPDGQGNSVRIHQDASIFRLQLEPGQQHTLSTQGRIGYLHLVKGEAETDTHSFASGDAFALGPSDSVTVSAASELEALWFDLPQTA</sequence>
<evidence type="ECO:0000259" key="5">
    <source>
        <dbReference type="Pfam" id="PF17954"/>
    </source>
</evidence>
<feature type="binding site" evidence="2">
    <location>
        <position position="59"/>
    </location>
    <ligand>
        <name>Fe cation</name>
        <dbReference type="ChEBI" id="CHEBI:24875"/>
    </ligand>
</feature>
<comment type="caution">
    <text evidence="6">The sequence shown here is derived from an EMBL/GenBank/DDBJ whole genome shotgun (WGS) entry which is preliminary data.</text>
</comment>
<dbReference type="RefSeq" id="WP_115594557.1">
    <property type="nucleotide sequence ID" value="NZ_QRHA01000018.1"/>
</dbReference>
<dbReference type="PANTHER" id="PTHR43212">
    <property type="entry name" value="QUERCETIN 2,3-DIOXYGENASE"/>
    <property type="match status" value="1"/>
</dbReference>
<feature type="binding site" evidence="2">
    <location>
        <position position="103"/>
    </location>
    <ligand>
        <name>Fe cation</name>
        <dbReference type="ChEBI" id="CHEBI:24875"/>
    </ligand>
</feature>
<dbReference type="PANTHER" id="PTHR43212:SF3">
    <property type="entry name" value="QUERCETIN 2,3-DIOXYGENASE"/>
    <property type="match status" value="1"/>
</dbReference>
<feature type="domain" description="Quercetin 2,3-dioxygenase C-terminal cupin" evidence="5">
    <location>
        <begin position="144"/>
        <end position="227"/>
    </location>
</feature>
<gene>
    <name evidence="6" type="ORF">DXV75_16635</name>
</gene>
<keyword evidence="7" id="KW-1185">Reference proteome</keyword>
<evidence type="ECO:0000256" key="1">
    <source>
        <dbReference type="ARBA" id="ARBA00008416"/>
    </source>
</evidence>
<dbReference type="SUPFAM" id="SSF51182">
    <property type="entry name" value="RmlC-like cupins"/>
    <property type="match status" value="1"/>
</dbReference>
<dbReference type="GO" id="GO:0046872">
    <property type="term" value="F:metal ion binding"/>
    <property type="evidence" value="ECO:0007669"/>
    <property type="project" value="UniProtKB-KW"/>
</dbReference>
<dbReference type="Pfam" id="PF02678">
    <property type="entry name" value="Pirin"/>
    <property type="match status" value="1"/>
</dbReference>
<dbReference type="InterPro" id="IPR003829">
    <property type="entry name" value="Pirin_N_dom"/>
</dbReference>
<feature type="binding site" evidence="2">
    <location>
        <position position="57"/>
    </location>
    <ligand>
        <name>Fe cation</name>
        <dbReference type="ChEBI" id="CHEBI:24875"/>
    </ligand>
</feature>
<dbReference type="InterPro" id="IPR014710">
    <property type="entry name" value="RmlC-like_jellyroll"/>
</dbReference>
<keyword evidence="2" id="KW-0408">Iron</keyword>
<feature type="binding site" evidence="2">
    <location>
        <position position="101"/>
    </location>
    <ligand>
        <name>Fe cation</name>
        <dbReference type="ChEBI" id="CHEBI:24875"/>
    </ligand>
</feature>
<dbReference type="InterPro" id="IPR011051">
    <property type="entry name" value="RmlC_Cupin_sf"/>
</dbReference>
<dbReference type="Pfam" id="PF17954">
    <property type="entry name" value="Pirin_C_2"/>
    <property type="match status" value="1"/>
</dbReference>
<evidence type="ECO:0000259" key="4">
    <source>
        <dbReference type="Pfam" id="PF02678"/>
    </source>
</evidence>
<dbReference type="Gene3D" id="2.60.120.10">
    <property type="entry name" value="Jelly Rolls"/>
    <property type="match status" value="2"/>
</dbReference>
<name>A0A3D8M2S8_9ALTE</name>
<feature type="domain" description="Pirin N-terminal" evidence="4">
    <location>
        <begin position="9"/>
        <end position="119"/>
    </location>
</feature>
<dbReference type="CDD" id="cd02910">
    <property type="entry name" value="cupin_Yhhw_N"/>
    <property type="match status" value="1"/>
</dbReference>
<keyword evidence="2" id="KW-0479">Metal-binding</keyword>
<dbReference type="EMBL" id="QRHA01000018">
    <property type="protein sequence ID" value="RDV23928.1"/>
    <property type="molecule type" value="Genomic_DNA"/>
</dbReference>
<evidence type="ECO:0000313" key="7">
    <source>
        <dbReference type="Proteomes" id="UP000256561"/>
    </source>
</evidence>
<accession>A0A3D8M2S8</accession>
<protein>
    <submittedName>
        <fullName evidence="6">Pirin family protein</fullName>
    </submittedName>
</protein>
<dbReference type="PIRSF" id="PIRSF006232">
    <property type="entry name" value="Pirin"/>
    <property type="match status" value="1"/>
</dbReference>
<evidence type="ECO:0000313" key="6">
    <source>
        <dbReference type="EMBL" id="RDV23928.1"/>
    </source>
</evidence>
<comment type="cofactor">
    <cofactor evidence="2">
        <name>Fe cation</name>
        <dbReference type="ChEBI" id="CHEBI:24875"/>
    </cofactor>
    <text evidence="2">Binds 1 Fe cation per subunit.</text>
</comment>